<keyword evidence="4" id="KW-1185">Reference proteome</keyword>
<name>A0A9E6RB58_9HYPH</name>
<evidence type="ECO:0000256" key="1">
    <source>
        <dbReference type="ARBA" id="ARBA00006817"/>
    </source>
</evidence>
<dbReference type="InterPro" id="IPR013538">
    <property type="entry name" value="ASHA1/2-like_C"/>
</dbReference>
<reference evidence="3" key="1">
    <citation type="submission" date="2021-08" db="EMBL/GenBank/DDBJ databases">
        <authorList>
            <person name="Zhang H."/>
            <person name="Xu M."/>
            <person name="Yu Z."/>
            <person name="Yang L."/>
            <person name="Cai Y."/>
        </authorList>
    </citation>
    <scope>NUCLEOTIDE SEQUENCE</scope>
    <source>
        <strain evidence="3">CHL1</strain>
    </source>
</reference>
<sequence length="162" mass="18352">MTAAETSAPEAAETRELVLDRLLDAPREKIWRCWTEVELMKQWFVPKPWTVPHAEIDLRPGGSSLVVMADPEGNEYPNSGVYLEVVPNEKLVFTDAFTKAWEPSEKPFFACTLTFADEGGKTRYVARARHWTVEDRKAHEAMGFHEGWGKCADQLEALAKTL</sequence>
<dbReference type="AlphaFoldDB" id="A0A9E6RB58"/>
<dbReference type="Pfam" id="PF08327">
    <property type="entry name" value="AHSA1"/>
    <property type="match status" value="1"/>
</dbReference>
<protein>
    <submittedName>
        <fullName evidence="3">SRPBCC family protein</fullName>
    </submittedName>
</protein>
<evidence type="ECO:0000313" key="4">
    <source>
        <dbReference type="Proteomes" id="UP000825701"/>
    </source>
</evidence>
<comment type="similarity">
    <text evidence="1">Belongs to the AHA1 family.</text>
</comment>
<accession>A0A9E6RB58</accession>
<evidence type="ECO:0000313" key="3">
    <source>
        <dbReference type="EMBL" id="QZO00972.1"/>
    </source>
</evidence>
<dbReference type="RefSeq" id="WP_261404187.1">
    <property type="nucleotide sequence ID" value="NZ_CP081869.1"/>
</dbReference>
<dbReference type="SUPFAM" id="SSF55961">
    <property type="entry name" value="Bet v1-like"/>
    <property type="match status" value="1"/>
</dbReference>
<dbReference type="Gene3D" id="3.30.530.20">
    <property type="match status" value="1"/>
</dbReference>
<evidence type="ECO:0000259" key="2">
    <source>
        <dbReference type="Pfam" id="PF08327"/>
    </source>
</evidence>
<proteinExistence type="inferred from homology"/>
<dbReference type="Proteomes" id="UP000825701">
    <property type="component" value="Chromosome"/>
</dbReference>
<dbReference type="KEGG" id="cmet:K6K41_04995"/>
<gene>
    <name evidence="3" type="ORF">K6K41_04995</name>
</gene>
<feature type="domain" description="Activator of Hsp90 ATPase homologue 1/2-like C-terminal" evidence="2">
    <location>
        <begin position="24"/>
        <end position="159"/>
    </location>
</feature>
<dbReference type="EMBL" id="CP081869">
    <property type="protein sequence ID" value="QZO00972.1"/>
    <property type="molecule type" value="Genomic_DNA"/>
</dbReference>
<dbReference type="InterPro" id="IPR023393">
    <property type="entry name" value="START-like_dom_sf"/>
</dbReference>
<dbReference type="CDD" id="cd08896">
    <property type="entry name" value="SRPBCC_CalC_Aha1-like_3"/>
    <property type="match status" value="1"/>
</dbReference>
<organism evidence="3 4">
    <name type="scientific">Chenggangzhangella methanolivorans</name>
    <dbReference type="NCBI Taxonomy" id="1437009"/>
    <lineage>
        <taxon>Bacteria</taxon>
        <taxon>Pseudomonadati</taxon>
        <taxon>Pseudomonadota</taxon>
        <taxon>Alphaproteobacteria</taxon>
        <taxon>Hyphomicrobiales</taxon>
        <taxon>Methylopilaceae</taxon>
        <taxon>Chenggangzhangella</taxon>
    </lineage>
</organism>